<keyword evidence="2" id="KW-1185">Reference proteome</keyword>
<dbReference type="Proteomes" id="UP000814128">
    <property type="component" value="Unassembled WGS sequence"/>
</dbReference>
<accession>A0ACB8QNC8</accession>
<reference evidence="1" key="2">
    <citation type="journal article" date="2022" name="New Phytol.">
        <title>Evolutionary transition to the ectomycorrhizal habit in the genomes of a hyperdiverse lineage of mushroom-forming fungi.</title>
        <authorList>
            <person name="Looney B."/>
            <person name="Miyauchi S."/>
            <person name="Morin E."/>
            <person name="Drula E."/>
            <person name="Courty P.E."/>
            <person name="Kohler A."/>
            <person name="Kuo A."/>
            <person name="LaButti K."/>
            <person name="Pangilinan J."/>
            <person name="Lipzen A."/>
            <person name="Riley R."/>
            <person name="Andreopoulos W."/>
            <person name="He G."/>
            <person name="Johnson J."/>
            <person name="Nolan M."/>
            <person name="Tritt A."/>
            <person name="Barry K.W."/>
            <person name="Grigoriev I.V."/>
            <person name="Nagy L.G."/>
            <person name="Hibbett D."/>
            <person name="Henrissat B."/>
            <person name="Matheny P.B."/>
            <person name="Labbe J."/>
            <person name="Martin F.M."/>
        </authorList>
    </citation>
    <scope>NUCLEOTIDE SEQUENCE</scope>
    <source>
        <strain evidence="1">EC-137</strain>
    </source>
</reference>
<sequence>MSSPIDIRLSFGQVLIGVILGSLFYGIILLQAGLYVGTKRANSTRNTFLVIILVSVDDANDGSQRSDLFSSVLETFAWILEVYCVWWYFVLNYANPAALRSLNWSLTLDPFITYTIVLIGQIFFIEKIWILGKSWFLGIFMTFLAFSGWGTGIGIGILKWVIVNERNFTRTAHERAHSFVQQTTHSAAITNINYYEKVSETLLELLIAICMIFLLRKMRTGLRDSDRVVNNLIIFMLTRGIVVCVVQIVYTGLSINATFRGNLIWITPHFCIGKFATNAVLASLNVRELVQAGFNRKRFSAPALDQSVIEIHYGRTSGPAPASMEPIAFGQMRSDISTQSGGGRDKSDRD</sequence>
<evidence type="ECO:0000313" key="1">
    <source>
        <dbReference type="EMBL" id="KAI0032963.1"/>
    </source>
</evidence>
<comment type="caution">
    <text evidence="1">The sequence shown here is derived from an EMBL/GenBank/DDBJ whole genome shotgun (WGS) entry which is preliminary data.</text>
</comment>
<name>A0ACB8QNC8_9AGAM</name>
<gene>
    <name evidence="1" type="ORF">K488DRAFT_85334</name>
</gene>
<protein>
    <submittedName>
        <fullName evidence="1">Uncharacterized protein</fullName>
    </submittedName>
</protein>
<proteinExistence type="predicted"/>
<dbReference type="EMBL" id="MU273531">
    <property type="protein sequence ID" value="KAI0032963.1"/>
    <property type="molecule type" value="Genomic_DNA"/>
</dbReference>
<organism evidence="1 2">
    <name type="scientific">Vararia minispora EC-137</name>
    <dbReference type="NCBI Taxonomy" id="1314806"/>
    <lineage>
        <taxon>Eukaryota</taxon>
        <taxon>Fungi</taxon>
        <taxon>Dikarya</taxon>
        <taxon>Basidiomycota</taxon>
        <taxon>Agaricomycotina</taxon>
        <taxon>Agaricomycetes</taxon>
        <taxon>Russulales</taxon>
        <taxon>Lachnocladiaceae</taxon>
        <taxon>Vararia</taxon>
    </lineage>
</organism>
<reference evidence="1" key="1">
    <citation type="submission" date="2021-02" db="EMBL/GenBank/DDBJ databases">
        <authorList>
            <consortium name="DOE Joint Genome Institute"/>
            <person name="Ahrendt S."/>
            <person name="Looney B.P."/>
            <person name="Miyauchi S."/>
            <person name="Morin E."/>
            <person name="Drula E."/>
            <person name="Courty P.E."/>
            <person name="Chicoki N."/>
            <person name="Fauchery L."/>
            <person name="Kohler A."/>
            <person name="Kuo A."/>
            <person name="Labutti K."/>
            <person name="Pangilinan J."/>
            <person name="Lipzen A."/>
            <person name="Riley R."/>
            <person name="Andreopoulos W."/>
            <person name="He G."/>
            <person name="Johnson J."/>
            <person name="Barry K.W."/>
            <person name="Grigoriev I.V."/>
            <person name="Nagy L."/>
            <person name="Hibbett D."/>
            <person name="Henrissat B."/>
            <person name="Matheny P.B."/>
            <person name="Labbe J."/>
            <person name="Martin F."/>
        </authorList>
    </citation>
    <scope>NUCLEOTIDE SEQUENCE</scope>
    <source>
        <strain evidence="1">EC-137</strain>
    </source>
</reference>
<evidence type="ECO:0000313" key="2">
    <source>
        <dbReference type="Proteomes" id="UP000814128"/>
    </source>
</evidence>